<dbReference type="NCBIfam" id="TIGR01528">
    <property type="entry name" value="NMN_trans_PnuC"/>
    <property type="match status" value="1"/>
</dbReference>
<proteinExistence type="predicted"/>
<accession>A0A815ATE4</accession>
<feature type="transmembrane region" description="Helical" evidence="8">
    <location>
        <begin position="213"/>
        <end position="231"/>
    </location>
</feature>
<dbReference type="GO" id="GO:0034257">
    <property type="term" value="F:nicotinamide riboside transmembrane transporter activity"/>
    <property type="evidence" value="ECO:0007669"/>
    <property type="project" value="InterPro"/>
</dbReference>
<evidence type="ECO:0000313" key="11">
    <source>
        <dbReference type="Proteomes" id="UP000663891"/>
    </source>
</evidence>
<reference evidence="9" key="1">
    <citation type="submission" date="2021-02" db="EMBL/GenBank/DDBJ databases">
        <authorList>
            <person name="Nowell W R."/>
        </authorList>
    </citation>
    <scope>NUCLEOTIDE SEQUENCE</scope>
</reference>
<protein>
    <recommendedName>
        <fullName evidence="12">Nicotinamide mononucleotide transporter</fullName>
    </recommendedName>
</protein>
<dbReference type="EMBL" id="CAJNON010000438">
    <property type="protein sequence ID" value="CAF1262434.1"/>
    <property type="molecule type" value="Genomic_DNA"/>
</dbReference>
<dbReference type="OrthoDB" id="5357918at2759"/>
<dbReference type="PANTHER" id="PTHR36122:SF2">
    <property type="entry name" value="NICOTINAMIDE RIBOSIDE TRANSPORTER PNUC"/>
    <property type="match status" value="1"/>
</dbReference>
<organism evidence="9 11">
    <name type="scientific">Adineta steineri</name>
    <dbReference type="NCBI Taxonomy" id="433720"/>
    <lineage>
        <taxon>Eukaryota</taxon>
        <taxon>Metazoa</taxon>
        <taxon>Spiralia</taxon>
        <taxon>Gnathifera</taxon>
        <taxon>Rotifera</taxon>
        <taxon>Eurotatoria</taxon>
        <taxon>Bdelloidea</taxon>
        <taxon>Adinetida</taxon>
        <taxon>Adinetidae</taxon>
        <taxon>Adineta</taxon>
    </lineage>
</organism>
<evidence type="ECO:0000256" key="1">
    <source>
        <dbReference type="ARBA" id="ARBA00004651"/>
    </source>
</evidence>
<feature type="compositionally biased region" description="Polar residues" evidence="7">
    <location>
        <begin position="1"/>
        <end position="27"/>
    </location>
</feature>
<feature type="transmembrane region" description="Helical" evidence="8">
    <location>
        <begin position="151"/>
        <end position="169"/>
    </location>
</feature>
<keyword evidence="4 8" id="KW-0812">Transmembrane</keyword>
<evidence type="ECO:0000313" key="9">
    <source>
        <dbReference type="EMBL" id="CAF1262434.1"/>
    </source>
</evidence>
<dbReference type="Proteomes" id="UP000663881">
    <property type="component" value="Unassembled WGS sequence"/>
</dbReference>
<dbReference type="PANTHER" id="PTHR36122">
    <property type="entry name" value="NICOTINAMIDE RIBOSIDE TRANSPORTER PNUC"/>
    <property type="match status" value="1"/>
</dbReference>
<feature type="transmembrane region" description="Helical" evidence="8">
    <location>
        <begin position="175"/>
        <end position="193"/>
    </location>
</feature>
<dbReference type="GO" id="GO:0005886">
    <property type="term" value="C:plasma membrane"/>
    <property type="evidence" value="ECO:0007669"/>
    <property type="project" value="UniProtKB-SubCell"/>
</dbReference>
<name>A0A815ATE4_9BILA</name>
<dbReference type="AlphaFoldDB" id="A0A815ATE4"/>
<evidence type="ECO:0000256" key="8">
    <source>
        <dbReference type="SAM" id="Phobius"/>
    </source>
</evidence>
<keyword evidence="6 8" id="KW-0472">Membrane</keyword>
<feature type="transmembrane region" description="Helical" evidence="8">
    <location>
        <begin position="300"/>
        <end position="321"/>
    </location>
</feature>
<gene>
    <name evidence="10" type="ORF">OKA104_LOCUS44249</name>
    <name evidence="9" type="ORF">VCS650_LOCUS28947</name>
</gene>
<evidence type="ECO:0000256" key="3">
    <source>
        <dbReference type="ARBA" id="ARBA00022475"/>
    </source>
</evidence>
<sequence length="338" mass="38909">MSVTTLELTDTSTNELLTNKNPPISTSDDSEDETVGNNIIRRRNRLSKLKKVIQCYIKQLKFVFQSVIPDLKSFQRWKIIVLILYATFSVIFTIVDVNSFKSDEKRSLFRWVNDAAAGKELWRRCLLCLSGVSAFTNVLNVVLVIHGKMSAYFWGILGAILYGPFAFAYDYAGDAQLFVLFFLPMQFVGIYTWSKELDTQATTRVKSLKLTGWLFVLLSSSLIILLFYYEIPWFSKLLTGSYYFEDKPLPHKLDAATNGLSVIAQILMVACYWEQYIIWTVVNLMLIFMYSGYRGTTLDINLLLVWIMLTINSSCGLYTWFNRWKNSRHSSSTINIKA</sequence>
<evidence type="ECO:0000256" key="7">
    <source>
        <dbReference type="SAM" id="MobiDB-lite"/>
    </source>
</evidence>
<dbReference type="Proteomes" id="UP000663891">
    <property type="component" value="Unassembled WGS sequence"/>
</dbReference>
<feature type="transmembrane region" description="Helical" evidence="8">
    <location>
        <begin position="276"/>
        <end position="293"/>
    </location>
</feature>
<dbReference type="InterPro" id="IPR006419">
    <property type="entry name" value="NMN_transpt_PnuC"/>
</dbReference>
<comment type="caution">
    <text evidence="9">The sequence shown here is derived from an EMBL/GenBank/DDBJ whole genome shotgun (WGS) entry which is preliminary data.</text>
</comment>
<evidence type="ECO:0008006" key="12">
    <source>
        <dbReference type="Google" id="ProtNLM"/>
    </source>
</evidence>
<feature type="transmembrane region" description="Helical" evidence="8">
    <location>
        <begin position="79"/>
        <end position="101"/>
    </location>
</feature>
<evidence type="ECO:0000256" key="6">
    <source>
        <dbReference type="ARBA" id="ARBA00023136"/>
    </source>
</evidence>
<keyword evidence="5 8" id="KW-1133">Transmembrane helix</keyword>
<evidence type="ECO:0000313" key="10">
    <source>
        <dbReference type="EMBL" id="CAF4263283.1"/>
    </source>
</evidence>
<comment type="subcellular location">
    <subcellularLocation>
        <location evidence="1">Cell membrane</location>
        <topology evidence="1">Multi-pass membrane protein</topology>
    </subcellularLocation>
</comment>
<evidence type="ECO:0000256" key="4">
    <source>
        <dbReference type="ARBA" id="ARBA00022692"/>
    </source>
</evidence>
<dbReference type="Pfam" id="PF04973">
    <property type="entry name" value="NMN_transporter"/>
    <property type="match status" value="1"/>
</dbReference>
<evidence type="ECO:0000256" key="5">
    <source>
        <dbReference type="ARBA" id="ARBA00022989"/>
    </source>
</evidence>
<evidence type="ECO:0000256" key="2">
    <source>
        <dbReference type="ARBA" id="ARBA00022448"/>
    </source>
</evidence>
<keyword evidence="2" id="KW-0813">Transport</keyword>
<feature type="region of interest" description="Disordered" evidence="7">
    <location>
        <begin position="1"/>
        <end position="33"/>
    </location>
</feature>
<feature type="transmembrane region" description="Helical" evidence="8">
    <location>
        <begin position="121"/>
        <end position="144"/>
    </location>
</feature>
<dbReference type="EMBL" id="CAJOAY010013265">
    <property type="protein sequence ID" value="CAF4263283.1"/>
    <property type="molecule type" value="Genomic_DNA"/>
</dbReference>
<keyword evidence="3" id="KW-1003">Cell membrane</keyword>